<dbReference type="AlphaFoldDB" id="A0ABD1Q4E4"/>
<name>A0ABD1Q4E4_9LAMI</name>
<reference evidence="4" key="1">
    <citation type="submission" date="2024-07" db="EMBL/GenBank/DDBJ databases">
        <title>Two chromosome-level genome assemblies of Korean endemic species Abeliophyllum distichum and Forsythia ovata (Oleaceae).</title>
        <authorList>
            <person name="Jang H."/>
        </authorList>
    </citation>
    <scope>NUCLEOTIDE SEQUENCE [LARGE SCALE GENOMIC DNA]</scope>
</reference>
<dbReference type="Proteomes" id="UP001604336">
    <property type="component" value="Unassembled WGS sequence"/>
</dbReference>
<proteinExistence type="predicted"/>
<feature type="domain" description="Putative plant transposon protein" evidence="2">
    <location>
        <begin position="56"/>
        <end position="198"/>
    </location>
</feature>
<gene>
    <name evidence="3" type="ORF">Adt_38828</name>
</gene>
<evidence type="ECO:0000259" key="2">
    <source>
        <dbReference type="Pfam" id="PF20167"/>
    </source>
</evidence>
<dbReference type="Pfam" id="PF20167">
    <property type="entry name" value="Transposase_32"/>
    <property type="match status" value="1"/>
</dbReference>
<accession>A0ABD1Q4E4</accession>
<sequence>MAAKRTRREMPPPSSSKEEDLQTKRIERCPVLLGKNIDLVSFTFDVHSFHIEAAFRRSKRVKITQDLICSILRLEDGGIRLYTTKTIPYIEEYNLVEACRRVTGETLRNTCTPKHKSTYTYVLCILHNIIAHIIVPRKGHLMKVNHYDDFLLDSILLGRKLDFPYIMLQHMNSVLSGTKPKALPYGMILTKVFEHFRVSVHYSITSSSQSHRYHQYLHSKAA</sequence>
<keyword evidence="4" id="KW-1185">Reference proteome</keyword>
<dbReference type="InterPro" id="IPR046796">
    <property type="entry name" value="Transposase_32_dom"/>
</dbReference>
<evidence type="ECO:0000256" key="1">
    <source>
        <dbReference type="SAM" id="MobiDB-lite"/>
    </source>
</evidence>
<comment type="caution">
    <text evidence="3">The sequence shown here is derived from an EMBL/GenBank/DDBJ whole genome shotgun (WGS) entry which is preliminary data.</text>
</comment>
<evidence type="ECO:0000313" key="4">
    <source>
        <dbReference type="Proteomes" id="UP001604336"/>
    </source>
</evidence>
<dbReference type="EMBL" id="JBFOLK010000012">
    <property type="protein sequence ID" value="KAL2470692.1"/>
    <property type="molecule type" value="Genomic_DNA"/>
</dbReference>
<evidence type="ECO:0000313" key="3">
    <source>
        <dbReference type="EMBL" id="KAL2470692.1"/>
    </source>
</evidence>
<organism evidence="3 4">
    <name type="scientific">Abeliophyllum distichum</name>
    <dbReference type="NCBI Taxonomy" id="126358"/>
    <lineage>
        <taxon>Eukaryota</taxon>
        <taxon>Viridiplantae</taxon>
        <taxon>Streptophyta</taxon>
        <taxon>Embryophyta</taxon>
        <taxon>Tracheophyta</taxon>
        <taxon>Spermatophyta</taxon>
        <taxon>Magnoliopsida</taxon>
        <taxon>eudicotyledons</taxon>
        <taxon>Gunneridae</taxon>
        <taxon>Pentapetalae</taxon>
        <taxon>asterids</taxon>
        <taxon>lamiids</taxon>
        <taxon>Lamiales</taxon>
        <taxon>Oleaceae</taxon>
        <taxon>Forsythieae</taxon>
        <taxon>Abeliophyllum</taxon>
    </lineage>
</organism>
<feature type="region of interest" description="Disordered" evidence="1">
    <location>
        <begin position="1"/>
        <end position="22"/>
    </location>
</feature>
<protein>
    <recommendedName>
        <fullName evidence="2">Putative plant transposon protein domain-containing protein</fullName>
    </recommendedName>
</protein>